<dbReference type="Proteomes" id="UP000260680">
    <property type="component" value="Unassembled WGS sequence"/>
</dbReference>
<evidence type="ECO:0000313" key="2">
    <source>
        <dbReference type="EMBL" id="RFZ77091.1"/>
    </source>
</evidence>
<dbReference type="Pfam" id="PF20251">
    <property type="entry name" value="Big_14"/>
    <property type="match status" value="1"/>
</dbReference>
<proteinExistence type="predicted"/>
<evidence type="ECO:0000259" key="1">
    <source>
        <dbReference type="Pfam" id="PF20251"/>
    </source>
</evidence>
<dbReference type="InterPro" id="IPR046878">
    <property type="entry name" value="Big_14"/>
</dbReference>
<gene>
    <name evidence="2" type="ORF">DS742_19950</name>
</gene>
<evidence type="ECO:0000313" key="3">
    <source>
        <dbReference type="Proteomes" id="UP000260680"/>
    </source>
</evidence>
<name>A0A3E2N877_9FIRM</name>
<feature type="domain" description="Bacterial Ig-like" evidence="1">
    <location>
        <begin position="58"/>
        <end position="147"/>
    </location>
</feature>
<accession>A0A3E2N877</accession>
<dbReference type="RefSeq" id="WP_117418726.1">
    <property type="nucleotide sequence ID" value="NZ_QOHO01000067.1"/>
</dbReference>
<dbReference type="OrthoDB" id="9779098at2"/>
<dbReference type="AlphaFoldDB" id="A0A3E2N877"/>
<sequence length="157" mass="18260">MKKKVFVFALIVTIFLILVYRYNINYKGNINMNQKESESNLVIYESGDVTMTVERVVDTKITVRINYLADDPAIFGEDYVIEVKKGHKWYSLPVNDNIMFTSIGYELKKGNNLPWSTDFEVLYGKLSPGLYRIIKSYRIEPPQEDSKVYFISAEFSI</sequence>
<protein>
    <recommendedName>
        <fullName evidence="1">Bacterial Ig-like domain-containing protein</fullName>
    </recommendedName>
</protein>
<reference evidence="2 3" key="1">
    <citation type="submission" date="2018-07" db="EMBL/GenBank/DDBJ databases">
        <title>New species, Clostridium PI-S10-A1B.</title>
        <authorList>
            <person name="Krishna G."/>
            <person name="Summeta K."/>
            <person name="Shikha S."/>
            <person name="Prabhu P.B."/>
            <person name="Suresh K."/>
        </authorList>
    </citation>
    <scope>NUCLEOTIDE SEQUENCE [LARGE SCALE GENOMIC DNA]</scope>
    <source>
        <strain evidence="2 3">PI-S10-A1B</strain>
    </source>
</reference>
<dbReference type="EMBL" id="QOHO01000067">
    <property type="protein sequence ID" value="RFZ77091.1"/>
    <property type="molecule type" value="Genomic_DNA"/>
</dbReference>
<comment type="caution">
    <text evidence="2">The sequence shown here is derived from an EMBL/GenBank/DDBJ whole genome shotgun (WGS) entry which is preliminary data.</text>
</comment>
<organism evidence="2 3">
    <name type="scientific">Lacrimispora amygdalina</name>
    <dbReference type="NCBI Taxonomy" id="253257"/>
    <lineage>
        <taxon>Bacteria</taxon>
        <taxon>Bacillati</taxon>
        <taxon>Bacillota</taxon>
        <taxon>Clostridia</taxon>
        <taxon>Lachnospirales</taxon>
        <taxon>Lachnospiraceae</taxon>
        <taxon>Lacrimispora</taxon>
    </lineage>
</organism>